<dbReference type="InterPro" id="IPR036779">
    <property type="entry name" value="LysM_dom_sf"/>
</dbReference>
<evidence type="ECO:0000256" key="2">
    <source>
        <dbReference type="ARBA" id="ARBA00022803"/>
    </source>
</evidence>
<dbReference type="InterPro" id="IPR052346">
    <property type="entry name" value="O-mannosyl-transferase_TMTC"/>
</dbReference>
<proteinExistence type="predicted"/>
<feature type="repeat" description="TPR" evidence="3">
    <location>
        <begin position="42"/>
        <end position="75"/>
    </location>
</feature>
<feature type="region of interest" description="Disordered" evidence="4">
    <location>
        <begin position="276"/>
        <end position="334"/>
    </location>
</feature>
<dbReference type="InterPro" id="IPR018392">
    <property type="entry name" value="LysM"/>
</dbReference>
<evidence type="ECO:0000256" key="1">
    <source>
        <dbReference type="ARBA" id="ARBA00022737"/>
    </source>
</evidence>
<sequence length="395" mass="43982">MIAGLRTSLRIGLLSAVILTAGCVSNSQPGMYGGDFDHEEAARTRMSLGLTYLQNNNYTQAKKNLDRALAFDPYSADVQYAMAYYYQLVGDNLRAEEYYKTAIELAPDDGDIANSYGAFKCENGEYDKAKAYFFKAINNRLYANAAQTYENLALCAQSQGKLDQAIGYFKDALQHQPARGKSLFLLSELYTVSEQWDLAEITLQKYQRVAKVTPDSLWLAYEIAKGKKDFEKAKGYGDMLLSLFPESELTKRYLVQRDALQKKVVIKSKASSPEKKAVQPVVEQESEKAVQKQTGESASEPLASNTTGVEQSSDTLSGKQKQVAMVEAEDTEQNTELSALDDKFHVVKEGENLYRISLLHNIKMATLQAWNNLENTGAIIAGQTLWLVPPGMQEE</sequence>
<evidence type="ECO:0000313" key="7">
    <source>
        <dbReference type="Proteomes" id="UP000509458"/>
    </source>
</evidence>
<dbReference type="InterPro" id="IPR013360">
    <property type="entry name" value="Pilus_4_PilW"/>
</dbReference>
<dbReference type="SUPFAM" id="SSF54106">
    <property type="entry name" value="LysM domain"/>
    <property type="match status" value="1"/>
</dbReference>
<keyword evidence="1" id="KW-0677">Repeat</keyword>
<dbReference type="SMART" id="SM00028">
    <property type="entry name" value="TPR"/>
    <property type="match status" value="3"/>
</dbReference>
<keyword evidence="2 3" id="KW-0802">TPR repeat</keyword>
<dbReference type="CDD" id="cd00118">
    <property type="entry name" value="LysM"/>
    <property type="match status" value="1"/>
</dbReference>
<name>A0A6T9Y1V4_ALTMA</name>
<dbReference type="SMART" id="SM00257">
    <property type="entry name" value="LysM"/>
    <property type="match status" value="1"/>
</dbReference>
<organism evidence="6 7">
    <name type="scientific">Alteromonas macleodii</name>
    <name type="common">Pseudoalteromonas macleodii</name>
    <dbReference type="NCBI Taxonomy" id="28108"/>
    <lineage>
        <taxon>Bacteria</taxon>
        <taxon>Pseudomonadati</taxon>
        <taxon>Pseudomonadota</taxon>
        <taxon>Gammaproteobacteria</taxon>
        <taxon>Alteromonadales</taxon>
        <taxon>Alteromonadaceae</taxon>
        <taxon>Alteromonas/Salinimonas group</taxon>
        <taxon>Alteromonas</taxon>
    </lineage>
</organism>
<dbReference type="Gene3D" id="1.25.40.10">
    <property type="entry name" value="Tetratricopeptide repeat domain"/>
    <property type="match status" value="1"/>
</dbReference>
<dbReference type="SUPFAM" id="SSF81901">
    <property type="entry name" value="HCP-like"/>
    <property type="match status" value="1"/>
</dbReference>
<dbReference type="Proteomes" id="UP000509458">
    <property type="component" value="Chromosome"/>
</dbReference>
<dbReference type="Pfam" id="PF13424">
    <property type="entry name" value="TPR_12"/>
    <property type="match status" value="1"/>
</dbReference>
<reference evidence="6 7" key="1">
    <citation type="submission" date="2020-06" db="EMBL/GenBank/DDBJ databases">
        <authorList>
            <person name="Duchaud E."/>
        </authorList>
    </citation>
    <scope>NUCLEOTIDE SEQUENCE [LARGE SCALE GENOMIC DNA]</scope>
    <source>
        <strain evidence="6">Alteromonas fortis</strain>
    </source>
</reference>
<feature type="repeat" description="TPR" evidence="3">
    <location>
        <begin position="146"/>
        <end position="179"/>
    </location>
</feature>
<dbReference type="PROSITE" id="PS50005">
    <property type="entry name" value="TPR"/>
    <property type="match status" value="3"/>
</dbReference>
<dbReference type="InterPro" id="IPR011990">
    <property type="entry name" value="TPR-like_helical_dom_sf"/>
</dbReference>
<dbReference type="Pfam" id="PF13432">
    <property type="entry name" value="TPR_16"/>
    <property type="match status" value="1"/>
</dbReference>
<protein>
    <submittedName>
        <fullName evidence="6">ATP-dependent protease</fullName>
    </submittedName>
</protein>
<dbReference type="RefSeq" id="WP_179984054.1">
    <property type="nucleotide sequence ID" value="NZ_LR812090.1"/>
</dbReference>
<dbReference type="NCBIfam" id="TIGR02521">
    <property type="entry name" value="type_IV_pilW"/>
    <property type="match status" value="1"/>
</dbReference>
<accession>A0A6T9Y1V4</accession>
<feature type="domain" description="LysM" evidence="5">
    <location>
        <begin position="343"/>
        <end position="387"/>
    </location>
</feature>
<keyword evidence="6" id="KW-0645">Protease</keyword>
<evidence type="ECO:0000256" key="4">
    <source>
        <dbReference type="SAM" id="MobiDB-lite"/>
    </source>
</evidence>
<evidence type="ECO:0000259" key="5">
    <source>
        <dbReference type="PROSITE" id="PS51782"/>
    </source>
</evidence>
<dbReference type="PANTHER" id="PTHR44227">
    <property type="match status" value="1"/>
</dbReference>
<dbReference type="Pfam" id="PF01476">
    <property type="entry name" value="LysM"/>
    <property type="match status" value="1"/>
</dbReference>
<dbReference type="GO" id="GO:0008233">
    <property type="term" value="F:peptidase activity"/>
    <property type="evidence" value="ECO:0007669"/>
    <property type="project" value="UniProtKB-KW"/>
</dbReference>
<feature type="repeat" description="TPR" evidence="3">
    <location>
        <begin position="76"/>
        <end position="109"/>
    </location>
</feature>
<dbReference type="AlphaFoldDB" id="A0A6T9Y1V4"/>
<dbReference type="GO" id="GO:0006508">
    <property type="term" value="P:proteolysis"/>
    <property type="evidence" value="ECO:0007669"/>
    <property type="project" value="UniProtKB-KW"/>
</dbReference>
<dbReference type="PANTHER" id="PTHR44227:SF3">
    <property type="entry name" value="PROTEIN O-MANNOSYL-TRANSFERASE TMTC4"/>
    <property type="match status" value="1"/>
</dbReference>
<dbReference type="PROSITE" id="PS51257">
    <property type="entry name" value="PROKAR_LIPOPROTEIN"/>
    <property type="match status" value="1"/>
</dbReference>
<feature type="compositionally biased region" description="Polar residues" evidence="4">
    <location>
        <begin position="291"/>
        <end position="320"/>
    </location>
</feature>
<dbReference type="PROSITE" id="PS51782">
    <property type="entry name" value="LYSM"/>
    <property type="match status" value="1"/>
</dbReference>
<evidence type="ECO:0000256" key="3">
    <source>
        <dbReference type="PROSITE-ProRule" id="PRU00339"/>
    </source>
</evidence>
<gene>
    <name evidence="6" type="ORF">ALFOR1_40117</name>
</gene>
<evidence type="ECO:0000313" key="6">
    <source>
        <dbReference type="EMBL" id="CAB9494749.1"/>
    </source>
</evidence>
<keyword evidence="6" id="KW-0378">Hydrolase</keyword>
<dbReference type="EMBL" id="LR812090">
    <property type="protein sequence ID" value="CAB9494749.1"/>
    <property type="molecule type" value="Genomic_DNA"/>
</dbReference>
<dbReference type="Gene3D" id="3.10.350.10">
    <property type="entry name" value="LysM domain"/>
    <property type="match status" value="1"/>
</dbReference>
<dbReference type="InterPro" id="IPR019734">
    <property type="entry name" value="TPR_rpt"/>
</dbReference>